<evidence type="ECO:0000313" key="2">
    <source>
        <dbReference type="Proteomes" id="UP000308600"/>
    </source>
</evidence>
<name>A0ACD3B5Y2_9AGAR</name>
<dbReference type="EMBL" id="ML208276">
    <property type="protein sequence ID" value="TFK73389.1"/>
    <property type="molecule type" value="Genomic_DNA"/>
</dbReference>
<evidence type="ECO:0000313" key="1">
    <source>
        <dbReference type="EMBL" id="TFK73389.1"/>
    </source>
</evidence>
<sequence length="85" mass="9732">MSFNGHIDVHRRRTLRDGRVKLKISLCDVAVDKCGLCMKQFRQGEPAELNTICRHAFHQLCLKRHGLERQCPLCPEAAPSNAYSR</sequence>
<organism evidence="1 2">
    <name type="scientific">Pluteus cervinus</name>
    <dbReference type="NCBI Taxonomy" id="181527"/>
    <lineage>
        <taxon>Eukaryota</taxon>
        <taxon>Fungi</taxon>
        <taxon>Dikarya</taxon>
        <taxon>Basidiomycota</taxon>
        <taxon>Agaricomycotina</taxon>
        <taxon>Agaricomycetes</taxon>
        <taxon>Agaricomycetidae</taxon>
        <taxon>Agaricales</taxon>
        <taxon>Pluteineae</taxon>
        <taxon>Pluteaceae</taxon>
        <taxon>Pluteus</taxon>
    </lineage>
</organism>
<reference evidence="1 2" key="1">
    <citation type="journal article" date="2019" name="Nat. Ecol. Evol.">
        <title>Megaphylogeny resolves global patterns of mushroom evolution.</title>
        <authorList>
            <person name="Varga T."/>
            <person name="Krizsan K."/>
            <person name="Foldi C."/>
            <person name="Dima B."/>
            <person name="Sanchez-Garcia M."/>
            <person name="Sanchez-Ramirez S."/>
            <person name="Szollosi G.J."/>
            <person name="Szarkandi J.G."/>
            <person name="Papp V."/>
            <person name="Albert L."/>
            <person name="Andreopoulos W."/>
            <person name="Angelini C."/>
            <person name="Antonin V."/>
            <person name="Barry K.W."/>
            <person name="Bougher N.L."/>
            <person name="Buchanan P."/>
            <person name="Buyck B."/>
            <person name="Bense V."/>
            <person name="Catcheside P."/>
            <person name="Chovatia M."/>
            <person name="Cooper J."/>
            <person name="Damon W."/>
            <person name="Desjardin D."/>
            <person name="Finy P."/>
            <person name="Geml J."/>
            <person name="Haridas S."/>
            <person name="Hughes K."/>
            <person name="Justo A."/>
            <person name="Karasinski D."/>
            <person name="Kautmanova I."/>
            <person name="Kiss B."/>
            <person name="Kocsube S."/>
            <person name="Kotiranta H."/>
            <person name="LaButti K.M."/>
            <person name="Lechner B.E."/>
            <person name="Liimatainen K."/>
            <person name="Lipzen A."/>
            <person name="Lukacs Z."/>
            <person name="Mihaltcheva S."/>
            <person name="Morgado L.N."/>
            <person name="Niskanen T."/>
            <person name="Noordeloos M.E."/>
            <person name="Ohm R.A."/>
            <person name="Ortiz-Santana B."/>
            <person name="Ovrebo C."/>
            <person name="Racz N."/>
            <person name="Riley R."/>
            <person name="Savchenko A."/>
            <person name="Shiryaev A."/>
            <person name="Soop K."/>
            <person name="Spirin V."/>
            <person name="Szebenyi C."/>
            <person name="Tomsovsky M."/>
            <person name="Tulloss R.E."/>
            <person name="Uehling J."/>
            <person name="Grigoriev I.V."/>
            <person name="Vagvolgyi C."/>
            <person name="Papp T."/>
            <person name="Martin F.M."/>
            <person name="Miettinen O."/>
            <person name="Hibbett D.S."/>
            <person name="Nagy L.G."/>
        </authorList>
    </citation>
    <scope>NUCLEOTIDE SEQUENCE [LARGE SCALE GENOMIC DNA]</scope>
    <source>
        <strain evidence="1 2">NL-1719</strain>
    </source>
</reference>
<gene>
    <name evidence="1" type="ORF">BDN72DRAFT_761830</name>
</gene>
<accession>A0ACD3B5Y2</accession>
<dbReference type="Proteomes" id="UP000308600">
    <property type="component" value="Unassembled WGS sequence"/>
</dbReference>
<keyword evidence="2" id="KW-1185">Reference proteome</keyword>
<protein>
    <submittedName>
        <fullName evidence="1">Uncharacterized protein</fullName>
    </submittedName>
</protein>
<proteinExistence type="predicted"/>